<dbReference type="InterPro" id="IPR042226">
    <property type="entry name" value="eFR1_2_sf"/>
</dbReference>
<dbReference type="SMART" id="SM01194">
    <property type="entry name" value="eRF1_1"/>
    <property type="match status" value="1"/>
</dbReference>
<dbReference type="InterPro" id="IPR029064">
    <property type="entry name" value="Ribosomal_eL30-like_sf"/>
</dbReference>
<accession>A0A8C5AN02</accession>
<comment type="cofactor">
    <cofactor evidence="1 7">
        <name>a divalent metal cation</name>
        <dbReference type="ChEBI" id="CHEBI:60240"/>
    </cofactor>
</comment>
<keyword evidence="6 7" id="KW-0479">Metal-binding</keyword>
<dbReference type="GO" id="GO:0046872">
    <property type="term" value="F:metal ion binding"/>
    <property type="evidence" value="ECO:0007669"/>
    <property type="project" value="UniProtKB-KW"/>
</dbReference>
<gene>
    <name evidence="9" type="primary">pelo</name>
</gene>
<dbReference type="NCBIfam" id="TIGR00111">
    <property type="entry name" value="pelota"/>
    <property type="match status" value="1"/>
</dbReference>
<dbReference type="SUPFAM" id="SSF159065">
    <property type="entry name" value="Dom34/Pelota N-terminal domain-like"/>
    <property type="match status" value="1"/>
</dbReference>
<dbReference type="Pfam" id="PF03465">
    <property type="entry name" value="eRF1_3"/>
    <property type="match status" value="1"/>
</dbReference>
<dbReference type="SUPFAM" id="SSF55315">
    <property type="entry name" value="L30e-like"/>
    <property type="match status" value="1"/>
</dbReference>
<dbReference type="Proteomes" id="UP000694546">
    <property type="component" value="Chromosome 18"/>
</dbReference>
<dbReference type="InterPro" id="IPR004405">
    <property type="entry name" value="TF_pelota"/>
</dbReference>
<feature type="domain" description="eRF1/Pelota-like N-terminal" evidence="8">
    <location>
        <begin position="1"/>
        <end position="118"/>
    </location>
</feature>
<keyword evidence="10" id="KW-1185">Reference proteome</keyword>
<dbReference type="GO" id="GO:0070651">
    <property type="term" value="P:nonfunctional rRNA decay"/>
    <property type="evidence" value="ECO:0007669"/>
    <property type="project" value="TreeGrafter"/>
</dbReference>
<dbReference type="InterPro" id="IPR005140">
    <property type="entry name" value="eRF1_Pelota-like_N"/>
</dbReference>
<reference evidence="9" key="2">
    <citation type="submission" date="2025-09" db="UniProtKB">
        <authorList>
            <consortium name="Ensembl"/>
        </authorList>
    </citation>
    <scope>IDENTIFICATION</scope>
</reference>
<evidence type="ECO:0000256" key="2">
    <source>
        <dbReference type="ARBA" id="ARBA00004496"/>
    </source>
</evidence>
<evidence type="ECO:0000259" key="8">
    <source>
        <dbReference type="SMART" id="SM01194"/>
    </source>
</evidence>
<dbReference type="Gene3D" id="3.30.1330.30">
    <property type="match status" value="1"/>
</dbReference>
<dbReference type="Pfam" id="PF03464">
    <property type="entry name" value="eRF1_2"/>
    <property type="match status" value="1"/>
</dbReference>
<dbReference type="GO" id="GO:0070966">
    <property type="term" value="P:nuclear-transcribed mRNA catabolic process, no-go decay"/>
    <property type="evidence" value="ECO:0007669"/>
    <property type="project" value="InterPro"/>
</dbReference>
<dbReference type="Pfam" id="PF26356">
    <property type="entry name" value="Pelota_N"/>
    <property type="match status" value="1"/>
</dbReference>
<evidence type="ECO:0000256" key="5">
    <source>
        <dbReference type="ARBA" id="ARBA00022490"/>
    </source>
</evidence>
<evidence type="ECO:0000256" key="7">
    <source>
        <dbReference type="RuleBase" id="RU362019"/>
    </source>
</evidence>
<dbReference type="GO" id="GO:0032790">
    <property type="term" value="P:ribosome disassembly"/>
    <property type="evidence" value="ECO:0007669"/>
    <property type="project" value="TreeGrafter"/>
</dbReference>
<dbReference type="GO" id="GO:0071025">
    <property type="term" value="P:RNA surveillance"/>
    <property type="evidence" value="ECO:0007669"/>
    <property type="project" value="InterPro"/>
</dbReference>
<dbReference type="Gene3D" id="3.30.420.60">
    <property type="entry name" value="eRF1 domain 2"/>
    <property type="match status" value="1"/>
</dbReference>
<dbReference type="AlphaFoldDB" id="A0A8C5AN02"/>
<organism evidence="9 10">
    <name type="scientific">Gadus morhua</name>
    <name type="common">Atlantic cod</name>
    <dbReference type="NCBI Taxonomy" id="8049"/>
    <lineage>
        <taxon>Eukaryota</taxon>
        <taxon>Metazoa</taxon>
        <taxon>Chordata</taxon>
        <taxon>Craniata</taxon>
        <taxon>Vertebrata</taxon>
        <taxon>Euteleostomi</taxon>
        <taxon>Actinopterygii</taxon>
        <taxon>Neopterygii</taxon>
        <taxon>Teleostei</taxon>
        <taxon>Neoteleostei</taxon>
        <taxon>Acanthomorphata</taxon>
        <taxon>Zeiogadaria</taxon>
        <taxon>Gadariae</taxon>
        <taxon>Gadiformes</taxon>
        <taxon>Gadoidei</taxon>
        <taxon>Gadidae</taxon>
        <taxon>Gadus</taxon>
    </lineage>
</organism>
<comment type="subcellular location">
    <subcellularLocation>
        <location evidence="2 7">Cytoplasm</location>
    </subcellularLocation>
</comment>
<comment type="function">
    <text evidence="7">Component of the Pelota-HBS1L complex, a complex that recognizes stalled ribosomes and triggers the No-Go Decay (NGD) pathway. In the Pelota-HBS1L complex, pelo recognizes ribosomes stalled at the 3' end of an mRNA and engages stalled ribosomes by destabilizing mRNA in the mRNA channel.</text>
</comment>
<evidence type="ECO:0000256" key="1">
    <source>
        <dbReference type="ARBA" id="ARBA00001968"/>
    </source>
</evidence>
<name>A0A8C5AN02_GADMO</name>
<dbReference type="SUPFAM" id="SSF53137">
    <property type="entry name" value="Translational machinery components"/>
    <property type="match status" value="1"/>
</dbReference>
<protein>
    <recommendedName>
        <fullName evidence="4 7">Protein pelota homolog</fullName>
    </recommendedName>
</protein>
<dbReference type="InterPro" id="IPR005141">
    <property type="entry name" value="eRF1_2"/>
</dbReference>
<evidence type="ECO:0000313" key="10">
    <source>
        <dbReference type="Proteomes" id="UP000694546"/>
    </source>
</evidence>
<evidence type="ECO:0000256" key="3">
    <source>
        <dbReference type="ARBA" id="ARBA00009504"/>
    </source>
</evidence>
<dbReference type="PANTHER" id="PTHR10853:SF0">
    <property type="entry name" value="PROTEIN PELOTA HOMOLOG"/>
    <property type="match status" value="1"/>
</dbReference>
<dbReference type="Gene3D" id="2.30.30.870">
    <property type="entry name" value="Pelota, domain A"/>
    <property type="match status" value="1"/>
</dbReference>
<dbReference type="PANTHER" id="PTHR10853">
    <property type="entry name" value="PELOTA"/>
    <property type="match status" value="1"/>
</dbReference>
<dbReference type="GeneTree" id="ENSGT00390000016326"/>
<reference evidence="9" key="1">
    <citation type="submission" date="2025-08" db="UniProtKB">
        <authorList>
            <consortium name="Ensembl"/>
        </authorList>
    </citation>
    <scope>IDENTIFICATION</scope>
</reference>
<evidence type="ECO:0000256" key="4">
    <source>
        <dbReference type="ARBA" id="ARBA00022104"/>
    </source>
</evidence>
<keyword evidence="5 7" id="KW-0963">Cytoplasm</keyword>
<dbReference type="GO" id="GO:0070481">
    <property type="term" value="P:nuclear-transcribed mRNA catabolic process, non-stop decay"/>
    <property type="evidence" value="ECO:0007669"/>
    <property type="project" value="InterPro"/>
</dbReference>
<proteinExistence type="inferred from homology"/>
<dbReference type="Ensembl" id="ENSGMOT00000052169.1">
    <property type="protein sequence ID" value="ENSGMOP00000034061.1"/>
    <property type="gene ID" value="ENSGMOG00000005849.2"/>
</dbReference>
<dbReference type="GO" id="GO:0005737">
    <property type="term" value="C:cytoplasm"/>
    <property type="evidence" value="ECO:0007669"/>
    <property type="project" value="UniProtKB-SubCell"/>
</dbReference>
<evidence type="ECO:0000256" key="6">
    <source>
        <dbReference type="ARBA" id="ARBA00022723"/>
    </source>
</evidence>
<evidence type="ECO:0000313" key="9">
    <source>
        <dbReference type="Ensembl" id="ENSGMOP00000034061.1"/>
    </source>
</evidence>
<sequence length="373" mass="41562">MKLLHKDIEKDNAGQVTLMPEEAEDMWHTYNLLQVGDSLRASTIRKVQTETSTGSVGSSRVRIMLTVCVETIDFDSQACQLRVKGTNLEENQYVKVCLAVCLAVCKEHVLPRTEQACDAAQKADVAAVVMQEGLANVVLVTPAMTLLRAKVEVTIPRKRKGSCTQHEKALERFYEAVMQAILRHINFDVVKCVLVASPGFVKDQFISYLYREAVRHDNKVLLENRAKFILVHSSSGHKYSLKEILSDPTVTSRLSDTKAAAEVRALEEFYKMLQHEPDRAFYGLAHVEKAAEALAVDALLISDVLFRHQEVATRSRYVRLVDSVKDNGGMVRIFSSLHVSGEQLTQLSGVAAILRFPIADLSEPEDDSSSDDD</sequence>
<dbReference type="InterPro" id="IPR038069">
    <property type="entry name" value="Pelota/DOM34_N"/>
</dbReference>
<dbReference type="InterPro" id="IPR058547">
    <property type="entry name" value="Pelota_N"/>
</dbReference>
<dbReference type="InterPro" id="IPR005142">
    <property type="entry name" value="eRF1_3"/>
</dbReference>
<comment type="similarity">
    <text evidence="3 7">Belongs to the eukaryotic release factor 1 family. Pelota subfamily.</text>
</comment>